<evidence type="ECO:0000313" key="3">
    <source>
        <dbReference type="Proteomes" id="UP001165498"/>
    </source>
</evidence>
<comment type="caution">
    <text evidence="2">The sequence shown here is derived from an EMBL/GenBank/DDBJ whole genome shotgun (WGS) entry which is preliminary data.</text>
</comment>
<evidence type="ECO:0000256" key="1">
    <source>
        <dbReference type="SAM" id="SignalP"/>
    </source>
</evidence>
<feature type="chain" id="PRO_5046624635" evidence="1">
    <location>
        <begin position="21"/>
        <end position="182"/>
    </location>
</feature>
<dbReference type="Proteomes" id="UP001165498">
    <property type="component" value="Unassembled WGS sequence"/>
</dbReference>
<proteinExistence type="predicted"/>
<protein>
    <submittedName>
        <fullName evidence="2">Uncharacterized protein</fullName>
    </submittedName>
</protein>
<keyword evidence="1" id="KW-0732">Signal</keyword>
<dbReference type="EMBL" id="JANFQO010000016">
    <property type="protein sequence ID" value="MCQ4166320.1"/>
    <property type="molecule type" value="Genomic_DNA"/>
</dbReference>
<feature type="signal peptide" evidence="1">
    <location>
        <begin position="1"/>
        <end position="20"/>
    </location>
</feature>
<dbReference type="RefSeq" id="WP_255915510.1">
    <property type="nucleotide sequence ID" value="NZ_JANFQO010000016.1"/>
</dbReference>
<keyword evidence="3" id="KW-1185">Reference proteome</keyword>
<name>A0ABT1QVL0_9GAMM</name>
<evidence type="ECO:0000313" key="2">
    <source>
        <dbReference type="EMBL" id="MCQ4166320.1"/>
    </source>
</evidence>
<accession>A0ABT1QVL0</accession>
<gene>
    <name evidence="2" type="ORF">NM961_16500</name>
</gene>
<sequence>MFRRLIAALVLGACAAHAVAHQSHQAVPTRPAPQQLLVEKALPPPPRGVEELRFRDVFKNPVGAYGLEPTGRLLSLDGKRVRVVGYMVRQAEGGAGAFVLSPLPLTLGDADEGLADDLPPSALLVQMPAQAALRPDHMAGLIQLTGRLRVGRTESAALPGRVFPAALELDEKLQKLIAKNNK</sequence>
<organism evidence="2 3">
    <name type="scientific">Tahibacter harae</name>
    <dbReference type="NCBI Taxonomy" id="2963937"/>
    <lineage>
        <taxon>Bacteria</taxon>
        <taxon>Pseudomonadati</taxon>
        <taxon>Pseudomonadota</taxon>
        <taxon>Gammaproteobacteria</taxon>
        <taxon>Lysobacterales</taxon>
        <taxon>Rhodanobacteraceae</taxon>
        <taxon>Tahibacter</taxon>
    </lineage>
</organism>
<reference evidence="2" key="1">
    <citation type="submission" date="2022-07" db="EMBL/GenBank/DDBJ databases">
        <title>Tahibacter sp., a new gammaproteobacterium isolated from the silt sample collected at pig farm.</title>
        <authorList>
            <person name="Chen H."/>
        </authorList>
    </citation>
    <scope>NUCLEOTIDE SEQUENCE</scope>
    <source>
        <strain evidence="2">P2K</strain>
    </source>
</reference>